<reference evidence="3 4" key="1">
    <citation type="submission" date="2023-06" db="EMBL/GenBank/DDBJ databases">
        <authorList>
            <person name="Oyuntsetseg B."/>
            <person name="Kim S.B."/>
        </authorList>
    </citation>
    <scope>NUCLEOTIDE SEQUENCE [LARGE SCALE GENOMIC DNA]</scope>
    <source>
        <strain evidence="3 4">2-15</strain>
    </source>
</reference>
<proteinExistence type="predicted"/>
<dbReference type="RefSeq" id="WP_285967692.1">
    <property type="nucleotide sequence ID" value="NZ_CP127294.1"/>
</dbReference>
<evidence type="ECO:0000256" key="1">
    <source>
        <dbReference type="SAM" id="MobiDB-lite"/>
    </source>
</evidence>
<dbReference type="Pfam" id="PF12671">
    <property type="entry name" value="Amidase_6"/>
    <property type="match status" value="1"/>
</dbReference>
<keyword evidence="4" id="KW-1185">Reference proteome</keyword>
<dbReference type="PANTHER" id="PTHR40032">
    <property type="entry name" value="EXPORTED PROTEIN-RELATED"/>
    <property type="match status" value="1"/>
</dbReference>
<dbReference type="EMBL" id="CP127294">
    <property type="protein sequence ID" value="WIX76946.1"/>
    <property type="molecule type" value="Genomic_DNA"/>
</dbReference>
<dbReference type="InterPro" id="IPR024301">
    <property type="entry name" value="Amidase_6"/>
</dbReference>
<evidence type="ECO:0000313" key="3">
    <source>
        <dbReference type="EMBL" id="WIX76946.1"/>
    </source>
</evidence>
<accession>A0A9Y2MSR7</accession>
<evidence type="ECO:0000313" key="4">
    <source>
        <dbReference type="Proteomes" id="UP001236014"/>
    </source>
</evidence>
<dbReference type="AlphaFoldDB" id="A0A9Y2MSR7"/>
<organism evidence="3 4">
    <name type="scientific">Amycolatopsis carbonis</name>
    <dbReference type="NCBI Taxonomy" id="715471"/>
    <lineage>
        <taxon>Bacteria</taxon>
        <taxon>Bacillati</taxon>
        <taxon>Actinomycetota</taxon>
        <taxon>Actinomycetes</taxon>
        <taxon>Pseudonocardiales</taxon>
        <taxon>Pseudonocardiaceae</taxon>
        <taxon>Amycolatopsis</taxon>
    </lineage>
</organism>
<evidence type="ECO:0000259" key="2">
    <source>
        <dbReference type="Pfam" id="PF12671"/>
    </source>
</evidence>
<name>A0A9Y2MSR7_9PSEU</name>
<dbReference type="KEGG" id="acab:QRX50_36830"/>
<feature type="region of interest" description="Disordered" evidence="1">
    <location>
        <begin position="1"/>
        <end position="39"/>
    </location>
</feature>
<dbReference type="Proteomes" id="UP001236014">
    <property type="component" value="Chromosome"/>
</dbReference>
<protein>
    <submittedName>
        <fullName evidence="3">Amidase domain-containing protein</fullName>
    </submittedName>
</protein>
<dbReference type="PANTHER" id="PTHR40032:SF1">
    <property type="entry name" value="EXPORTED PROTEIN"/>
    <property type="match status" value="1"/>
</dbReference>
<feature type="domain" description="Putative amidase" evidence="2">
    <location>
        <begin position="50"/>
        <end position="200"/>
    </location>
</feature>
<gene>
    <name evidence="3" type="ORF">QRX50_36830</name>
</gene>
<sequence length="222" mass="24705">MHATKLRPAAARDLAREPGLPADIKPNYPGAKAYSSAPANVRSTKTVQINRQAAVDYARQYVFDYNPVYERFGNDCANFVSQSMRAGGWGDVGHGEDDPDKWWQYLINDTLPTHSKTWSVSQDLANFGNNYSHRFRFYAGESTRLADVIFADWENGADGHLDHSMIVTSNVPGNVNDWSEIKVSYHTNDTLDAPMSVVAAKAMENSSHGKPISWLFADSTGW</sequence>